<keyword evidence="9" id="KW-1185">Reference proteome</keyword>
<dbReference type="Pfam" id="PF00638">
    <property type="entry name" value="Ran_BP1"/>
    <property type="match status" value="1"/>
</dbReference>
<evidence type="ECO:0000256" key="5">
    <source>
        <dbReference type="ARBA" id="ARBA00023132"/>
    </source>
</evidence>
<dbReference type="EMBL" id="JAAMPC010000011">
    <property type="protein sequence ID" value="KAG2282577.1"/>
    <property type="molecule type" value="Genomic_DNA"/>
</dbReference>
<dbReference type="GO" id="GO:0051028">
    <property type="term" value="P:mRNA transport"/>
    <property type="evidence" value="ECO:0007669"/>
    <property type="project" value="UniProtKB-KW"/>
</dbReference>
<feature type="region of interest" description="Disordered" evidence="6">
    <location>
        <begin position="39"/>
        <end position="60"/>
    </location>
</feature>
<protein>
    <recommendedName>
        <fullName evidence="7">RanBD1 domain-containing protein</fullName>
    </recommendedName>
</protein>
<comment type="caution">
    <text evidence="8">The sequence shown here is derived from an EMBL/GenBank/DDBJ whole genome shotgun (WGS) entry which is preliminary data.</text>
</comment>
<evidence type="ECO:0000256" key="3">
    <source>
        <dbReference type="ARBA" id="ARBA00022927"/>
    </source>
</evidence>
<evidence type="ECO:0000313" key="9">
    <source>
        <dbReference type="Proteomes" id="UP000886595"/>
    </source>
</evidence>
<dbReference type="CDD" id="cd13170">
    <property type="entry name" value="RanBD_NUP50"/>
    <property type="match status" value="1"/>
</dbReference>
<comment type="subcellular location">
    <subcellularLocation>
        <location evidence="1">Nucleus</location>
        <location evidence="1">Nuclear pore complex</location>
    </subcellularLocation>
</comment>
<dbReference type="SUPFAM" id="SSF50729">
    <property type="entry name" value="PH domain-like"/>
    <property type="match status" value="1"/>
</dbReference>
<reference evidence="8 9" key="1">
    <citation type="submission" date="2020-02" db="EMBL/GenBank/DDBJ databases">
        <authorList>
            <person name="Ma Q."/>
            <person name="Huang Y."/>
            <person name="Song X."/>
            <person name="Pei D."/>
        </authorList>
    </citation>
    <scope>NUCLEOTIDE SEQUENCE [LARGE SCALE GENOMIC DNA]</scope>
    <source>
        <strain evidence="8">Sxm20200214</strain>
        <tissue evidence="8">Leaf</tissue>
    </source>
</reference>
<keyword evidence="5" id="KW-0539">Nucleus</keyword>
<feature type="compositionally biased region" description="Low complexity" evidence="6">
    <location>
        <begin position="119"/>
        <end position="135"/>
    </location>
</feature>
<dbReference type="SMART" id="SM00160">
    <property type="entry name" value="RanBD"/>
    <property type="match status" value="1"/>
</dbReference>
<dbReference type="PANTHER" id="PTHR23138:SF171">
    <property type="entry name" value="RANBD1 DOMAIN-CONTAINING PROTEIN"/>
    <property type="match status" value="1"/>
</dbReference>
<feature type="compositionally biased region" description="Acidic residues" evidence="6">
    <location>
        <begin position="150"/>
        <end position="159"/>
    </location>
</feature>
<dbReference type="InterPro" id="IPR011993">
    <property type="entry name" value="PH-like_dom_sf"/>
</dbReference>
<dbReference type="GO" id="GO:0005643">
    <property type="term" value="C:nuclear pore"/>
    <property type="evidence" value="ECO:0007669"/>
    <property type="project" value="UniProtKB-SubCell"/>
</dbReference>
<dbReference type="OrthoDB" id="185618at2759"/>
<dbReference type="PANTHER" id="PTHR23138">
    <property type="entry name" value="RAN BINDING PROTEIN"/>
    <property type="match status" value="1"/>
</dbReference>
<dbReference type="Proteomes" id="UP000886595">
    <property type="component" value="Unassembled WGS sequence"/>
</dbReference>
<dbReference type="InterPro" id="IPR000156">
    <property type="entry name" value="Ran_bind_dom"/>
</dbReference>
<dbReference type="AlphaFoldDB" id="A0A8X7R6P9"/>
<dbReference type="Gene3D" id="2.30.29.30">
    <property type="entry name" value="Pleckstrin-homology domain (PH domain)/Phosphotyrosine-binding domain (PTB)"/>
    <property type="match status" value="1"/>
</dbReference>
<evidence type="ECO:0000256" key="1">
    <source>
        <dbReference type="ARBA" id="ARBA00004567"/>
    </source>
</evidence>
<evidence type="ECO:0000256" key="6">
    <source>
        <dbReference type="SAM" id="MobiDB-lite"/>
    </source>
</evidence>
<evidence type="ECO:0000256" key="4">
    <source>
        <dbReference type="ARBA" id="ARBA00023010"/>
    </source>
</evidence>
<accession>A0A8X7R6P9</accession>
<evidence type="ECO:0000313" key="8">
    <source>
        <dbReference type="EMBL" id="KAG2282577.1"/>
    </source>
</evidence>
<keyword evidence="3" id="KW-0653">Protein transport</keyword>
<keyword evidence="2" id="KW-0509">mRNA transport</keyword>
<sequence>MQLKNHPDELWENGMNDYISHASNILEKFKDVVNWLKQSKGRGDNVSPESTGAEKKQVGEVENNYVKPASNNSLFASNTQPGIFSTNQSSNFSSSPFGLASNSQTGSFSSGQFGLAKSNSQPSFSFSNNQNPFSSGVTPVSIPTKRDSPEDADGEDEEPQPSSPSVRKTEEKGVTVVHEVKCKLYVKGVIIKVVLVKDPTDKGAWKDKGAGNLCIKCKEGVDKGTKESKPTILVRNDVGKLLLNALLYAGIKTSAQKNALVAIFHSSEDSNENVTPRTFLIRTKTAEARDKLATAIQEYAPSS</sequence>
<feature type="region of interest" description="Disordered" evidence="6">
    <location>
        <begin position="119"/>
        <end position="172"/>
    </location>
</feature>
<dbReference type="InterPro" id="IPR045255">
    <property type="entry name" value="RanBP1-like"/>
</dbReference>
<dbReference type="GO" id="GO:0015031">
    <property type="term" value="P:protein transport"/>
    <property type="evidence" value="ECO:0007669"/>
    <property type="project" value="UniProtKB-KW"/>
</dbReference>
<gene>
    <name evidence="8" type="ORF">Bca52824_053797</name>
</gene>
<keyword evidence="3" id="KW-0813">Transport</keyword>
<feature type="domain" description="RanBD1" evidence="7">
    <location>
        <begin position="157"/>
        <end position="299"/>
    </location>
</feature>
<keyword evidence="5" id="KW-0906">Nuclear pore complex</keyword>
<evidence type="ECO:0000259" key="7">
    <source>
        <dbReference type="SMART" id="SM00160"/>
    </source>
</evidence>
<organism evidence="8 9">
    <name type="scientific">Brassica carinata</name>
    <name type="common">Ethiopian mustard</name>
    <name type="synonym">Abyssinian cabbage</name>
    <dbReference type="NCBI Taxonomy" id="52824"/>
    <lineage>
        <taxon>Eukaryota</taxon>
        <taxon>Viridiplantae</taxon>
        <taxon>Streptophyta</taxon>
        <taxon>Embryophyta</taxon>
        <taxon>Tracheophyta</taxon>
        <taxon>Spermatophyta</taxon>
        <taxon>Magnoliopsida</taxon>
        <taxon>eudicotyledons</taxon>
        <taxon>Gunneridae</taxon>
        <taxon>Pentapetalae</taxon>
        <taxon>rosids</taxon>
        <taxon>malvids</taxon>
        <taxon>Brassicales</taxon>
        <taxon>Brassicaceae</taxon>
        <taxon>Brassiceae</taxon>
        <taxon>Brassica</taxon>
    </lineage>
</organism>
<evidence type="ECO:0000256" key="2">
    <source>
        <dbReference type="ARBA" id="ARBA00022816"/>
    </source>
</evidence>
<proteinExistence type="predicted"/>
<keyword evidence="4" id="KW-0811">Translocation</keyword>
<name>A0A8X7R6P9_BRACI</name>